<sequence length="144" mass="17055">MRSCEIFLLRYLRENGYRESYDQLKEDLSSKWLKNDADTADKVCQTESQLHGDHFISEKSLEDVLKMRYQRKTVACQASNEHCCQSKEVAEKLEKRVASMQRTISYLREELRKRPDFEKPPPKIAIVRPQRFNPFKKSKDNPAK</sequence>
<dbReference type="EMBL" id="OU015569">
    <property type="protein sequence ID" value="CAG5099027.1"/>
    <property type="molecule type" value="Genomic_DNA"/>
</dbReference>
<name>A0ABN7SML6_OIKDI</name>
<keyword evidence="3" id="KW-1185">Reference proteome</keyword>
<proteinExistence type="predicted"/>
<evidence type="ECO:0000313" key="3">
    <source>
        <dbReference type="Proteomes" id="UP001158576"/>
    </source>
</evidence>
<accession>A0ABN7SML6</accession>
<protein>
    <submittedName>
        <fullName evidence="2">Oidioi.mRNA.OKI2018_I69.XSR.g16185.t1.cds</fullName>
    </submittedName>
</protein>
<evidence type="ECO:0000313" key="2">
    <source>
        <dbReference type="EMBL" id="CAG5099027.1"/>
    </source>
</evidence>
<reference evidence="2 3" key="1">
    <citation type="submission" date="2021-04" db="EMBL/GenBank/DDBJ databases">
        <authorList>
            <person name="Bliznina A."/>
        </authorList>
    </citation>
    <scope>NUCLEOTIDE SEQUENCE [LARGE SCALE GENOMIC DNA]</scope>
</reference>
<organism evidence="2 3">
    <name type="scientific">Oikopleura dioica</name>
    <name type="common">Tunicate</name>
    <dbReference type="NCBI Taxonomy" id="34765"/>
    <lineage>
        <taxon>Eukaryota</taxon>
        <taxon>Metazoa</taxon>
        <taxon>Chordata</taxon>
        <taxon>Tunicata</taxon>
        <taxon>Appendicularia</taxon>
        <taxon>Copelata</taxon>
        <taxon>Oikopleuridae</taxon>
        <taxon>Oikopleura</taxon>
    </lineage>
</organism>
<feature type="region of interest" description="Disordered" evidence="1">
    <location>
        <begin position="113"/>
        <end position="144"/>
    </location>
</feature>
<evidence type="ECO:0000256" key="1">
    <source>
        <dbReference type="SAM" id="MobiDB-lite"/>
    </source>
</evidence>
<dbReference type="Proteomes" id="UP001158576">
    <property type="component" value="Chromosome XSR"/>
</dbReference>
<gene>
    <name evidence="2" type="ORF">OKIOD_LOCUS7743</name>
</gene>